<accession>A0A409VZC8</accession>
<dbReference type="AlphaFoldDB" id="A0A409VZC8"/>
<gene>
    <name evidence="2" type="ORF">CVT24_007849</name>
</gene>
<evidence type="ECO:0000313" key="2">
    <source>
        <dbReference type="EMBL" id="PPQ71622.1"/>
    </source>
</evidence>
<proteinExistence type="predicted"/>
<feature type="compositionally biased region" description="Low complexity" evidence="1">
    <location>
        <begin position="125"/>
        <end position="135"/>
    </location>
</feature>
<sequence length="176" mass="19257">MRIELTFFCAFSSRGVRRQYPNPMWNHKTNQPRTPALNTMLPIDHPDYSPPVHVTPKVLFKGMVPKGGVKPAKRGGKPGVGMRRMVDSEDDDDADGGSGGDSEEEDEEIKPMKLDFGKVKPKGNVTTTKMAAAGKVGAGKKSEGEDVKNGVGRSKVTHKKKVTTLDQEFRDAGEEF</sequence>
<feature type="compositionally biased region" description="Basic and acidic residues" evidence="1">
    <location>
        <begin position="109"/>
        <end position="118"/>
    </location>
</feature>
<dbReference type="OrthoDB" id="3364608at2759"/>
<feature type="region of interest" description="Disordered" evidence="1">
    <location>
        <begin position="65"/>
        <end position="156"/>
    </location>
</feature>
<dbReference type="InParanoid" id="A0A409VZC8"/>
<dbReference type="STRING" id="181874.A0A409VZC8"/>
<feature type="compositionally biased region" description="Acidic residues" evidence="1">
    <location>
        <begin position="88"/>
        <end position="108"/>
    </location>
</feature>
<dbReference type="EMBL" id="NHTK01005907">
    <property type="protein sequence ID" value="PPQ71622.1"/>
    <property type="molecule type" value="Genomic_DNA"/>
</dbReference>
<keyword evidence="3" id="KW-1185">Reference proteome</keyword>
<organism evidence="2 3">
    <name type="scientific">Panaeolus cyanescens</name>
    <dbReference type="NCBI Taxonomy" id="181874"/>
    <lineage>
        <taxon>Eukaryota</taxon>
        <taxon>Fungi</taxon>
        <taxon>Dikarya</taxon>
        <taxon>Basidiomycota</taxon>
        <taxon>Agaricomycotina</taxon>
        <taxon>Agaricomycetes</taxon>
        <taxon>Agaricomycetidae</taxon>
        <taxon>Agaricales</taxon>
        <taxon>Agaricineae</taxon>
        <taxon>Galeropsidaceae</taxon>
        <taxon>Panaeolus</taxon>
    </lineage>
</organism>
<protein>
    <submittedName>
        <fullName evidence="2">Uncharacterized protein</fullName>
    </submittedName>
</protein>
<name>A0A409VZC8_9AGAR</name>
<dbReference type="Proteomes" id="UP000284842">
    <property type="component" value="Unassembled WGS sequence"/>
</dbReference>
<comment type="caution">
    <text evidence="2">The sequence shown here is derived from an EMBL/GenBank/DDBJ whole genome shotgun (WGS) entry which is preliminary data.</text>
</comment>
<evidence type="ECO:0000313" key="3">
    <source>
        <dbReference type="Proteomes" id="UP000284842"/>
    </source>
</evidence>
<evidence type="ECO:0000256" key="1">
    <source>
        <dbReference type="SAM" id="MobiDB-lite"/>
    </source>
</evidence>
<reference evidence="2 3" key="1">
    <citation type="journal article" date="2018" name="Evol. Lett.">
        <title>Horizontal gene cluster transfer increased hallucinogenic mushroom diversity.</title>
        <authorList>
            <person name="Reynolds H.T."/>
            <person name="Vijayakumar V."/>
            <person name="Gluck-Thaler E."/>
            <person name="Korotkin H.B."/>
            <person name="Matheny P.B."/>
            <person name="Slot J.C."/>
        </authorList>
    </citation>
    <scope>NUCLEOTIDE SEQUENCE [LARGE SCALE GENOMIC DNA]</scope>
    <source>
        <strain evidence="2 3">2629</strain>
    </source>
</reference>